<dbReference type="FunFam" id="3.30.565.10:FF:000006">
    <property type="entry name" value="Sensor histidine kinase WalK"/>
    <property type="match status" value="1"/>
</dbReference>
<dbReference type="EMBL" id="FNRA01000014">
    <property type="protein sequence ID" value="SEB18004.1"/>
    <property type="molecule type" value="Genomic_DNA"/>
</dbReference>
<dbReference type="Pfam" id="PF00512">
    <property type="entry name" value="HisKA"/>
    <property type="match status" value="1"/>
</dbReference>
<dbReference type="PRINTS" id="PR00344">
    <property type="entry name" value="BCTRLSENSOR"/>
</dbReference>
<proteinExistence type="predicted"/>
<evidence type="ECO:0000256" key="3">
    <source>
        <dbReference type="ARBA" id="ARBA00022553"/>
    </source>
</evidence>
<dbReference type="STRING" id="425514.SAMN05443550_11446"/>
<protein>
    <recommendedName>
        <fullName evidence="2">histidine kinase</fullName>
        <ecNumber evidence="2">2.7.13.3</ecNumber>
    </recommendedName>
</protein>
<comment type="catalytic activity">
    <reaction evidence="1">
        <text>ATP + protein L-histidine = ADP + protein N-phospho-L-histidine.</text>
        <dbReference type="EC" id="2.7.13.3"/>
    </reaction>
</comment>
<keyword evidence="4" id="KW-0808">Transferase</keyword>
<dbReference type="SUPFAM" id="SSF47384">
    <property type="entry name" value="Homodimeric domain of signal transducing histidine kinase"/>
    <property type="match status" value="1"/>
</dbReference>
<dbReference type="InterPro" id="IPR004358">
    <property type="entry name" value="Sig_transdc_His_kin-like_C"/>
</dbReference>
<dbReference type="PANTHER" id="PTHR42878:SF15">
    <property type="entry name" value="BACTERIOPHYTOCHROME"/>
    <property type="match status" value="1"/>
</dbReference>
<dbReference type="SUPFAM" id="SSF55874">
    <property type="entry name" value="ATPase domain of HSP90 chaperone/DNA topoisomerase II/histidine kinase"/>
    <property type="match status" value="1"/>
</dbReference>
<evidence type="ECO:0000259" key="8">
    <source>
        <dbReference type="PROSITE" id="PS50109"/>
    </source>
</evidence>
<evidence type="ECO:0000313" key="9">
    <source>
        <dbReference type="EMBL" id="SEB18004.1"/>
    </source>
</evidence>
<evidence type="ECO:0000256" key="5">
    <source>
        <dbReference type="ARBA" id="ARBA00022777"/>
    </source>
</evidence>
<dbReference type="SMART" id="SM00387">
    <property type="entry name" value="HATPase_c"/>
    <property type="match status" value="1"/>
</dbReference>
<dbReference type="GO" id="GO:0007234">
    <property type="term" value="P:osmosensory signaling via phosphorelay pathway"/>
    <property type="evidence" value="ECO:0007669"/>
    <property type="project" value="TreeGrafter"/>
</dbReference>
<dbReference type="InterPro" id="IPR003594">
    <property type="entry name" value="HATPase_dom"/>
</dbReference>
<reference evidence="9 10" key="1">
    <citation type="submission" date="2016-10" db="EMBL/GenBank/DDBJ databases">
        <authorList>
            <person name="de Groot N.N."/>
        </authorList>
    </citation>
    <scope>NUCLEOTIDE SEQUENCE [LARGE SCALE GENOMIC DNA]</scope>
    <source>
        <strain evidence="9 10">DSM 19033</strain>
    </source>
</reference>
<dbReference type="Gene3D" id="1.10.287.130">
    <property type="match status" value="1"/>
</dbReference>
<dbReference type="GO" id="GO:0000155">
    <property type="term" value="F:phosphorelay sensor kinase activity"/>
    <property type="evidence" value="ECO:0007669"/>
    <property type="project" value="InterPro"/>
</dbReference>
<evidence type="ECO:0000313" key="10">
    <source>
        <dbReference type="Proteomes" id="UP000198850"/>
    </source>
</evidence>
<dbReference type="Pfam" id="PF02518">
    <property type="entry name" value="HATPase_c"/>
    <property type="match status" value="1"/>
</dbReference>
<dbReference type="GO" id="GO:0030295">
    <property type="term" value="F:protein kinase activator activity"/>
    <property type="evidence" value="ECO:0007669"/>
    <property type="project" value="TreeGrafter"/>
</dbReference>
<dbReference type="InterPro" id="IPR005467">
    <property type="entry name" value="His_kinase_dom"/>
</dbReference>
<dbReference type="FunFam" id="1.10.287.130:FF:000070">
    <property type="entry name" value="Histidine kinase sensor protein"/>
    <property type="match status" value="1"/>
</dbReference>
<evidence type="ECO:0000256" key="7">
    <source>
        <dbReference type="SAM" id="MobiDB-lite"/>
    </source>
</evidence>
<dbReference type="SMART" id="SM00388">
    <property type="entry name" value="HisKA"/>
    <property type="match status" value="1"/>
</dbReference>
<dbReference type="InterPro" id="IPR036890">
    <property type="entry name" value="HATPase_C_sf"/>
</dbReference>
<dbReference type="AlphaFoldDB" id="A0A1H4H890"/>
<dbReference type="CDD" id="cd00082">
    <property type="entry name" value="HisKA"/>
    <property type="match status" value="1"/>
</dbReference>
<keyword evidence="6" id="KW-0175">Coiled coil</keyword>
<dbReference type="EC" id="2.7.13.3" evidence="2"/>
<dbReference type="PROSITE" id="PS50109">
    <property type="entry name" value="HIS_KIN"/>
    <property type="match status" value="1"/>
</dbReference>
<evidence type="ECO:0000256" key="1">
    <source>
        <dbReference type="ARBA" id="ARBA00000085"/>
    </source>
</evidence>
<sequence>MYKTKKKDMSSVPTEELAFQHEEKENRAAELVIANKELAFQNGEKKDRAAELIIANKELAFQKEEKKKRADELVIANKELAFQNEEKGNRAAELVIANKELAFQTEEKEDRAAELVIANKELAFQTEEKEDRAAELIIANKELIFQNEEKENRAAELVIANKELAFQNEEKENRAAELIIANKELAFQNEEKENRAAELIIANKELAFQNEEKENRAAELIIANKELAFQNEEKENRAAELIIANEHLKKAEYQIAELNIGLEQKIKERTAQLEAVNNEMESFSYSVSHDLRAPLRAINGFTQILVEDYQDQLDPDALDVLNEIVGNSNRMGQLIDNLLEFARFGKQNLSMVNINITEMVESIVTGLQKENSDRQVSITIHPLENITGDKNMLKQVFINLISNAFKYTGKTEEAVIEIGSYKKDKQSVYYVKDNGAGFDMKYYDKLYGVFQRLHSSNEFEGTGVGLAIIKRIINKHSGSAWAEGIVDQGACFYISLPTLIKI</sequence>
<dbReference type="RefSeq" id="WP_217631608.1">
    <property type="nucleotide sequence ID" value="NZ_FNRA01000014.1"/>
</dbReference>
<keyword evidence="3" id="KW-0597">Phosphoprotein</keyword>
<dbReference type="InterPro" id="IPR003661">
    <property type="entry name" value="HisK_dim/P_dom"/>
</dbReference>
<dbReference type="Gene3D" id="3.30.565.10">
    <property type="entry name" value="Histidine kinase-like ATPase, C-terminal domain"/>
    <property type="match status" value="1"/>
</dbReference>
<keyword evidence="5 9" id="KW-0418">Kinase</keyword>
<evidence type="ECO:0000256" key="4">
    <source>
        <dbReference type="ARBA" id="ARBA00022679"/>
    </source>
</evidence>
<dbReference type="GO" id="GO:0000156">
    <property type="term" value="F:phosphorelay response regulator activity"/>
    <property type="evidence" value="ECO:0007669"/>
    <property type="project" value="TreeGrafter"/>
</dbReference>
<name>A0A1H4H890_9SPHI</name>
<evidence type="ECO:0000256" key="2">
    <source>
        <dbReference type="ARBA" id="ARBA00012438"/>
    </source>
</evidence>
<organism evidence="9 10">
    <name type="scientific">Pedobacter hartonius</name>
    <dbReference type="NCBI Taxonomy" id="425514"/>
    <lineage>
        <taxon>Bacteria</taxon>
        <taxon>Pseudomonadati</taxon>
        <taxon>Bacteroidota</taxon>
        <taxon>Sphingobacteriia</taxon>
        <taxon>Sphingobacteriales</taxon>
        <taxon>Sphingobacteriaceae</taxon>
        <taxon>Pedobacter</taxon>
    </lineage>
</organism>
<accession>A0A1H4H890</accession>
<feature type="coiled-coil region" evidence="6">
    <location>
        <begin position="231"/>
        <end position="279"/>
    </location>
</feature>
<dbReference type="Proteomes" id="UP000198850">
    <property type="component" value="Unassembled WGS sequence"/>
</dbReference>
<dbReference type="InterPro" id="IPR036097">
    <property type="entry name" value="HisK_dim/P_sf"/>
</dbReference>
<keyword evidence="10" id="KW-1185">Reference proteome</keyword>
<dbReference type="InterPro" id="IPR050351">
    <property type="entry name" value="BphY/WalK/GraS-like"/>
</dbReference>
<evidence type="ECO:0000256" key="6">
    <source>
        <dbReference type="SAM" id="Coils"/>
    </source>
</evidence>
<dbReference type="PANTHER" id="PTHR42878">
    <property type="entry name" value="TWO-COMPONENT HISTIDINE KINASE"/>
    <property type="match status" value="1"/>
</dbReference>
<feature type="region of interest" description="Disordered" evidence="7">
    <location>
        <begin position="1"/>
        <end position="21"/>
    </location>
</feature>
<feature type="domain" description="Histidine kinase" evidence="8">
    <location>
        <begin position="286"/>
        <end position="500"/>
    </location>
</feature>
<gene>
    <name evidence="9" type="ORF">SAMN05443550_11446</name>
</gene>